<protein>
    <submittedName>
        <fullName evidence="1">Uncharacterized protein</fullName>
    </submittedName>
</protein>
<dbReference type="AlphaFoldDB" id="A0A3A4P3R8"/>
<organism evidence="1 2">
    <name type="scientific">Abyssobacteria bacterium (strain SURF_5)</name>
    <dbReference type="NCBI Taxonomy" id="2093360"/>
    <lineage>
        <taxon>Bacteria</taxon>
        <taxon>Pseudomonadati</taxon>
        <taxon>Candidatus Hydrogenedentota</taxon>
        <taxon>Candidatus Abyssobacteria</taxon>
    </lineage>
</organism>
<dbReference type="EMBL" id="QZKU01000022">
    <property type="protein sequence ID" value="RJP25465.1"/>
    <property type="molecule type" value="Genomic_DNA"/>
</dbReference>
<comment type="caution">
    <text evidence="1">The sequence shown here is derived from an EMBL/GenBank/DDBJ whole genome shotgun (WGS) entry which is preliminary data.</text>
</comment>
<evidence type="ECO:0000313" key="2">
    <source>
        <dbReference type="Proteomes" id="UP000265882"/>
    </source>
</evidence>
<proteinExistence type="predicted"/>
<accession>A0A3A4P3R8</accession>
<reference evidence="1 2" key="1">
    <citation type="journal article" date="2017" name="ISME J.">
        <title>Energy and carbon metabolisms in a deep terrestrial subsurface fluid microbial community.</title>
        <authorList>
            <person name="Momper L."/>
            <person name="Jungbluth S.P."/>
            <person name="Lee M.D."/>
            <person name="Amend J.P."/>
        </authorList>
    </citation>
    <scope>NUCLEOTIDE SEQUENCE [LARGE SCALE GENOMIC DNA]</scope>
    <source>
        <strain evidence="1">SURF_5</strain>
    </source>
</reference>
<evidence type="ECO:0000313" key="1">
    <source>
        <dbReference type="EMBL" id="RJP25465.1"/>
    </source>
</evidence>
<dbReference type="Proteomes" id="UP000265882">
    <property type="component" value="Unassembled WGS sequence"/>
</dbReference>
<gene>
    <name evidence="1" type="ORF">C4520_02360</name>
</gene>
<sequence>MVIPVEWDSKGKVLAAAVATGDENEYRIDGREKGGKLLQLIHQNVHVSGEVREEEGKKVIWVKQYRLQKKHRSGSI</sequence>
<name>A0A3A4P3R8_ABYX5</name>